<gene>
    <name evidence="5" type="ORF">D5R40_17530</name>
</gene>
<dbReference type="PANTHER" id="PTHR11475:SF4">
    <property type="entry name" value="CHORION PEROXIDASE"/>
    <property type="match status" value="1"/>
</dbReference>
<dbReference type="SUPFAM" id="SSF48113">
    <property type="entry name" value="Heme-dependent peroxidases"/>
    <property type="match status" value="1"/>
</dbReference>
<proteinExistence type="predicted"/>
<dbReference type="InterPro" id="IPR037120">
    <property type="entry name" value="Haem_peroxidase_sf_animal"/>
</dbReference>
<evidence type="ECO:0000256" key="2">
    <source>
        <dbReference type="ARBA" id="ARBA00022525"/>
    </source>
</evidence>
<dbReference type="GO" id="GO:0020037">
    <property type="term" value="F:heme binding"/>
    <property type="evidence" value="ECO:0007669"/>
    <property type="project" value="InterPro"/>
</dbReference>
<dbReference type="Proteomes" id="UP000269154">
    <property type="component" value="Unassembled WGS sequence"/>
</dbReference>
<dbReference type="GO" id="GO:0004601">
    <property type="term" value="F:peroxidase activity"/>
    <property type="evidence" value="ECO:0007669"/>
    <property type="project" value="InterPro"/>
</dbReference>
<comment type="caution">
    <text evidence="5">The sequence shown here is derived from an EMBL/GenBank/DDBJ whole genome shotgun (WGS) entry which is preliminary data.</text>
</comment>
<name>A0A3N6PIS3_9CYAN</name>
<organism evidence="5 6">
    <name type="scientific">Okeania hirsuta</name>
    <dbReference type="NCBI Taxonomy" id="1458930"/>
    <lineage>
        <taxon>Bacteria</taxon>
        <taxon>Bacillati</taxon>
        <taxon>Cyanobacteriota</taxon>
        <taxon>Cyanophyceae</taxon>
        <taxon>Oscillatoriophycideae</taxon>
        <taxon>Oscillatoriales</taxon>
        <taxon>Microcoleaceae</taxon>
        <taxon>Okeania</taxon>
    </lineage>
</organism>
<dbReference type="EMBL" id="RCBY01000100">
    <property type="protein sequence ID" value="RQH38945.1"/>
    <property type="molecule type" value="Genomic_DNA"/>
</dbReference>
<evidence type="ECO:0000256" key="1">
    <source>
        <dbReference type="ARBA" id="ARBA00004613"/>
    </source>
</evidence>
<evidence type="ECO:0000259" key="4">
    <source>
        <dbReference type="Pfam" id="PF04151"/>
    </source>
</evidence>
<dbReference type="InterPro" id="IPR007280">
    <property type="entry name" value="Peptidase_C_arc/bac"/>
</dbReference>
<evidence type="ECO:0000256" key="3">
    <source>
        <dbReference type="ARBA" id="ARBA00023180"/>
    </source>
</evidence>
<dbReference type="Pfam" id="PF03098">
    <property type="entry name" value="An_peroxidase"/>
    <property type="match status" value="1"/>
</dbReference>
<reference evidence="5 6" key="1">
    <citation type="journal article" date="2018" name="ACS Chem. Biol.">
        <title>Ketoreductase domain dysfunction expands chemodiversity: malyngamide biosynthesis in the cyanobacterium Okeania hirsuta.</title>
        <authorList>
            <person name="Moss N.A."/>
            <person name="Leao T."/>
            <person name="Rankin M."/>
            <person name="McCullough T.M."/>
            <person name="Qu P."/>
            <person name="Korobeynikov A."/>
            <person name="Smith J.L."/>
            <person name="Gerwick L."/>
            <person name="Gerwick W.H."/>
        </authorList>
    </citation>
    <scope>NUCLEOTIDE SEQUENCE [LARGE SCALE GENOMIC DNA]</scope>
    <source>
        <strain evidence="5 6">PAB10Feb10-1</strain>
    </source>
</reference>
<keyword evidence="2" id="KW-0964">Secreted</keyword>
<comment type="subcellular location">
    <subcellularLocation>
        <location evidence="1">Secreted</location>
    </subcellularLocation>
</comment>
<protein>
    <submittedName>
        <fullName evidence="5">Peroxiredoxin</fullName>
    </submittedName>
</protein>
<dbReference type="PROSITE" id="PS50292">
    <property type="entry name" value="PEROXIDASE_3"/>
    <property type="match status" value="1"/>
</dbReference>
<dbReference type="PRINTS" id="PR00457">
    <property type="entry name" value="ANPEROXIDASE"/>
</dbReference>
<dbReference type="OrthoDB" id="9765610at2"/>
<accession>A0A3N6PIS3</accession>
<dbReference type="RefSeq" id="WP_124142942.1">
    <property type="nucleotide sequence ID" value="NZ_CAWOKI010000190.1"/>
</dbReference>
<feature type="domain" description="Peptidase C-terminal archaeal/bacterial" evidence="4">
    <location>
        <begin position="38"/>
        <end position="104"/>
    </location>
</feature>
<dbReference type="Gene3D" id="1.10.640.10">
    <property type="entry name" value="Haem peroxidase domain superfamily, animal type"/>
    <property type="match status" value="1"/>
</dbReference>
<keyword evidence="6" id="KW-1185">Reference proteome</keyword>
<dbReference type="Pfam" id="PF04151">
    <property type="entry name" value="PPC"/>
    <property type="match status" value="1"/>
</dbReference>
<sequence length="659" mass="71956">MDDNYEKNNRIQQAFDFSENEQTLLSDINGLGVALDDDLYKIEATEGSLDIFVELTFNHNEGNLDLFLLDSTGNEIASSDSLDDNEIIDFTVDKAGTYYIQVTSGDGTFSGNTYDLLWDDVIGENTFRTINGLNNNLQNPEFGSATEKGTRYTQLLRLGPEAYEDGLSEPRGGGLTTPLELPSARAVSNAIADQGEESIVNDFKLSDWFWQWGQFIDHDIDLTEADSSGDSFPIQVPTGDPDFDPFGTGTQTIPLTRSIFDPATGTTNPREQINEITAFLDGSMVYGSDEATALSLRADDGTGKLATSIGPDGEILLPTDSDGNFLAGDIRVNEQLGLISVHTLFVREHNRLADEITDVLDNGNGSKADKLNELFEESGLSRGDFIYESARRLVGAKIQTITYNEFLPLLLGKDALGEYTGYDETLEPGIFTEFSTGVFRFGHTMLSPQLLQVEEDGSYEAVALRDAFFQPSKIMEDGVDSLLKGLESQQAQAVDNFLIDDVRNFLFGPPGAGGFDLASLNIQRGRENGVADINTVRNAIGLSSYTDFDELTGGNSELAAKFASVYDSIDDVDLWIGGLAEQDINGGVVGETISAIIIKQFTNLRDGDRFYVKNDPYLKELEGIIDKNLDNVSLADIIEDNSDVKIVASAFTVNNPIVV</sequence>
<keyword evidence="3" id="KW-0325">Glycoprotein</keyword>
<dbReference type="InterPro" id="IPR019791">
    <property type="entry name" value="Haem_peroxidase_animal"/>
</dbReference>
<evidence type="ECO:0000313" key="6">
    <source>
        <dbReference type="Proteomes" id="UP000269154"/>
    </source>
</evidence>
<dbReference type="InterPro" id="IPR010255">
    <property type="entry name" value="Haem_peroxidase_sf"/>
</dbReference>
<dbReference type="GO" id="GO:0006979">
    <property type="term" value="P:response to oxidative stress"/>
    <property type="evidence" value="ECO:0007669"/>
    <property type="project" value="InterPro"/>
</dbReference>
<evidence type="ECO:0000313" key="5">
    <source>
        <dbReference type="EMBL" id="RQH38945.1"/>
    </source>
</evidence>
<dbReference type="Gene3D" id="2.60.120.380">
    <property type="match status" value="1"/>
</dbReference>
<dbReference type="GO" id="GO:0005576">
    <property type="term" value="C:extracellular region"/>
    <property type="evidence" value="ECO:0007669"/>
    <property type="project" value="UniProtKB-SubCell"/>
</dbReference>
<dbReference type="PANTHER" id="PTHR11475">
    <property type="entry name" value="OXIDASE/PEROXIDASE"/>
    <property type="match status" value="1"/>
</dbReference>
<dbReference type="AlphaFoldDB" id="A0A3N6PIS3"/>
<dbReference type="CDD" id="cd09822">
    <property type="entry name" value="peroxinectin_like_bacterial"/>
    <property type="match status" value="1"/>
</dbReference>